<dbReference type="InterPro" id="IPR001466">
    <property type="entry name" value="Beta-lactam-related"/>
</dbReference>
<dbReference type="GO" id="GO:0016787">
    <property type="term" value="F:hydrolase activity"/>
    <property type="evidence" value="ECO:0007669"/>
    <property type="project" value="UniProtKB-KW"/>
</dbReference>
<sequence length="352" mass="39045">MKPFCLIIFCLYISTAIFAQRTDKRFEPIQQQIQAWVDSGHYKGAALLITHQNKVVYQSLFGSYTPQTVVYIASAGKWLAAATIAALVDEGKLKWTDKANQWIPELKDSKGEATLAQLLSHTAGYPDYQPKGKPTDITQDLATSVANIIPLPADTLVGKKFKYGGLAMQVAGRMAELATGKNWEELFQEKIAKPLGMTQTHFTPVDSAGGHAPMLGGGARSTLNDYVNFLSMIYNNGTYQGKRVLSEKVIRFMQADQVGKAKVAPGEFVERARGTKGNAIYGLGEWREEVNNKGEPTLISSPSWAGAYPWIDKKYHIYGFLITHITGFKKNFSPFYTSHQLALEIRKIIQVK</sequence>
<dbReference type="InterPro" id="IPR050789">
    <property type="entry name" value="Diverse_Enzym_Activities"/>
</dbReference>
<dbReference type="Pfam" id="PF00144">
    <property type="entry name" value="Beta-lactamase"/>
    <property type="match status" value="1"/>
</dbReference>
<gene>
    <name evidence="3" type="ORF">VB776_07455</name>
</gene>
<feature type="signal peptide" evidence="1">
    <location>
        <begin position="1"/>
        <end position="19"/>
    </location>
</feature>
<protein>
    <submittedName>
        <fullName evidence="3">Serine hydrolase domain-containing protein</fullName>
        <ecNumber evidence="3">3.1.1.103</ecNumber>
    </submittedName>
</protein>
<dbReference type="Proteomes" id="UP001303899">
    <property type="component" value="Unassembled WGS sequence"/>
</dbReference>
<comment type="caution">
    <text evidence="3">The sequence shown here is derived from an EMBL/GenBank/DDBJ whole genome shotgun (WGS) entry which is preliminary data.</text>
</comment>
<dbReference type="Gene3D" id="3.40.710.10">
    <property type="entry name" value="DD-peptidase/beta-lactamase superfamily"/>
    <property type="match status" value="1"/>
</dbReference>
<keyword evidence="3" id="KW-0378">Hydrolase</keyword>
<evidence type="ECO:0000313" key="4">
    <source>
        <dbReference type="Proteomes" id="UP001303899"/>
    </source>
</evidence>
<evidence type="ECO:0000259" key="2">
    <source>
        <dbReference type="Pfam" id="PF00144"/>
    </source>
</evidence>
<dbReference type="EMBL" id="JAYGIL010000007">
    <property type="protein sequence ID" value="MEA5402744.1"/>
    <property type="molecule type" value="Genomic_DNA"/>
</dbReference>
<keyword evidence="1" id="KW-0732">Signal</keyword>
<accession>A0ABU5S2W2</accession>
<dbReference type="PANTHER" id="PTHR43283:SF3">
    <property type="entry name" value="BETA-LACTAMASE FAMILY PROTEIN (AFU_ORTHOLOGUE AFUA_5G07500)"/>
    <property type="match status" value="1"/>
</dbReference>
<organism evidence="3 4">
    <name type="scientific">Arcicella gelida</name>
    <dbReference type="NCBI Taxonomy" id="2984195"/>
    <lineage>
        <taxon>Bacteria</taxon>
        <taxon>Pseudomonadati</taxon>
        <taxon>Bacteroidota</taxon>
        <taxon>Cytophagia</taxon>
        <taxon>Cytophagales</taxon>
        <taxon>Flectobacillaceae</taxon>
        <taxon>Arcicella</taxon>
    </lineage>
</organism>
<evidence type="ECO:0000256" key="1">
    <source>
        <dbReference type="SAM" id="SignalP"/>
    </source>
</evidence>
<feature type="chain" id="PRO_5045175896" evidence="1">
    <location>
        <begin position="20"/>
        <end position="352"/>
    </location>
</feature>
<dbReference type="InterPro" id="IPR012338">
    <property type="entry name" value="Beta-lactam/transpept-like"/>
</dbReference>
<reference evidence="3 4" key="1">
    <citation type="submission" date="2023-12" db="EMBL/GenBank/DDBJ databases">
        <title>Novel species of the genus Arcicella isolated from rivers.</title>
        <authorList>
            <person name="Lu H."/>
        </authorList>
    </citation>
    <scope>NUCLEOTIDE SEQUENCE [LARGE SCALE GENOMIC DNA]</scope>
    <source>
        <strain evidence="3 4">DC2W</strain>
    </source>
</reference>
<dbReference type="EC" id="3.1.1.103" evidence="3"/>
<keyword evidence="4" id="KW-1185">Reference proteome</keyword>
<feature type="domain" description="Beta-lactamase-related" evidence="2">
    <location>
        <begin position="30"/>
        <end position="327"/>
    </location>
</feature>
<dbReference type="PANTHER" id="PTHR43283">
    <property type="entry name" value="BETA-LACTAMASE-RELATED"/>
    <property type="match status" value="1"/>
</dbReference>
<dbReference type="SUPFAM" id="SSF56601">
    <property type="entry name" value="beta-lactamase/transpeptidase-like"/>
    <property type="match status" value="1"/>
</dbReference>
<dbReference type="RefSeq" id="WP_323327592.1">
    <property type="nucleotide sequence ID" value="NZ_JAYGIL010000007.1"/>
</dbReference>
<evidence type="ECO:0000313" key="3">
    <source>
        <dbReference type="EMBL" id="MEA5402744.1"/>
    </source>
</evidence>
<name>A0ABU5S2W2_9BACT</name>
<proteinExistence type="predicted"/>